<reference evidence="2" key="1">
    <citation type="submission" date="2023-03" db="EMBL/GenBank/DDBJ databases">
        <title>Amycolatopsis taiwanensis NBRC 103393.</title>
        <authorList>
            <person name="Ichikawa N."/>
            <person name="Sato H."/>
            <person name="Tonouchi N."/>
        </authorList>
    </citation>
    <scope>NUCLEOTIDE SEQUENCE</scope>
    <source>
        <strain evidence="2">NBRC 103393</strain>
    </source>
</reference>
<dbReference type="PANTHER" id="PTHR43441:SF10">
    <property type="entry name" value="ACETYLTRANSFERASE"/>
    <property type="match status" value="1"/>
</dbReference>
<proteinExistence type="predicted"/>
<evidence type="ECO:0000313" key="2">
    <source>
        <dbReference type="EMBL" id="GLY68829.1"/>
    </source>
</evidence>
<dbReference type="EMBL" id="BSTI01000013">
    <property type="protein sequence ID" value="GLY68829.1"/>
    <property type="molecule type" value="Genomic_DNA"/>
</dbReference>
<feature type="domain" description="N-acetyltransferase" evidence="1">
    <location>
        <begin position="30"/>
        <end position="189"/>
    </location>
</feature>
<dbReference type="InterPro" id="IPR000182">
    <property type="entry name" value="GNAT_dom"/>
</dbReference>
<evidence type="ECO:0000259" key="1">
    <source>
        <dbReference type="PROSITE" id="PS51186"/>
    </source>
</evidence>
<dbReference type="InterPro" id="IPR051908">
    <property type="entry name" value="Ribosomal_N-acetyltransferase"/>
</dbReference>
<dbReference type="SUPFAM" id="SSF55729">
    <property type="entry name" value="Acyl-CoA N-acyltransferases (Nat)"/>
    <property type="match status" value="1"/>
</dbReference>
<name>A0A9W6VIU8_9PSEU</name>
<protein>
    <submittedName>
        <fullName evidence="2">Aminoglycoside N(6')-acetyltransferase</fullName>
    </submittedName>
</protein>
<dbReference type="Pfam" id="PF13302">
    <property type="entry name" value="Acetyltransf_3"/>
    <property type="match status" value="1"/>
</dbReference>
<dbReference type="GO" id="GO:1990189">
    <property type="term" value="F:protein N-terminal-serine acetyltransferase activity"/>
    <property type="evidence" value="ECO:0007669"/>
    <property type="project" value="TreeGrafter"/>
</dbReference>
<keyword evidence="3" id="KW-1185">Reference proteome</keyword>
<gene>
    <name evidence="2" type="ORF">Atai01_54480</name>
</gene>
<dbReference type="PANTHER" id="PTHR43441">
    <property type="entry name" value="RIBOSOMAL-PROTEIN-SERINE ACETYLTRANSFERASE"/>
    <property type="match status" value="1"/>
</dbReference>
<dbReference type="PROSITE" id="PS51186">
    <property type="entry name" value="GNAT"/>
    <property type="match status" value="1"/>
</dbReference>
<dbReference type="AlphaFoldDB" id="A0A9W6VIU8"/>
<dbReference type="GO" id="GO:0008999">
    <property type="term" value="F:protein-N-terminal-alanine acetyltransferase activity"/>
    <property type="evidence" value="ECO:0007669"/>
    <property type="project" value="TreeGrafter"/>
</dbReference>
<dbReference type="GO" id="GO:0005737">
    <property type="term" value="C:cytoplasm"/>
    <property type="evidence" value="ECO:0007669"/>
    <property type="project" value="TreeGrafter"/>
</dbReference>
<dbReference type="InterPro" id="IPR016181">
    <property type="entry name" value="Acyl_CoA_acyltransferase"/>
</dbReference>
<evidence type="ECO:0000313" key="3">
    <source>
        <dbReference type="Proteomes" id="UP001165136"/>
    </source>
</evidence>
<dbReference type="Gene3D" id="3.40.630.30">
    <property type="match status" value="1"/>
</dbReference>
<accession>A0A9W6VIU8</accession>
<comment type="caution">
    <text evidence="2">The sequence shown here is derived from an EMBL/GenBank/DDBJ whole genome shotgun (WGS) entry which is preliminary data.</text>
</comment>
<sequence length="207" mass="23904">MALSRACCLAWPVISSDVFRDQPILTGARIRLEPLGSRHFEGIWPMLSEPESMRLTGTHRQFTEDEIRRWLATRQDHHDRADWAIVRPEDNMVLGEVVLSELDEHNASVSFRISLVGPHVFGRGYGTEATRLAVDYAFDVAGLHRVHLEVYDFNPRAQRVYEKCGFVREGLHREALYWDGRWYHCITMAILSTDPRPSRPRPAVRNP</sequence>
<dbReference type="Proteomes" id="UP001165136">
    <property type="component" value="Unassembled WGS sequence"/>
</dbReference>
<organism evidence="2 3">
    <name type="scientific">Amycolatopsis taiwanensis</name>
    <dbReference type="NCBI Taxonomy" id="342230"/>
    <lineage>
        <taxon>Bacteria</taxon>
        <taxon>Bacillati</taxon>
        <taxon>Actinomycetota</taxon>
        <taxon>Actinomycetes</taxon>
        <taxon>Pseudonocardiales</taxon>
        <taxon>Pseudonocardiaceae</taxon>
        <taxon>Amycolatopsis</taxon>
    </lineage>
</organism>